<dbReference type="SMART" id="SM00474">
    <property type="entry name" value="35EXOc"/>
    <property type="match status" value="1"/>
</dbReference>
<dbReference type="Proteomes" id="UP000030681">
    <property type="component" value="Unassembled WGS sequence"/>
</dbReference>
<sequence>MKIIKYTYNSIYTISKYNFVLNNTIQSILLKNIKNVNTVRKGKQFYGTGISQKKDDEISCKYYNDNIKAILPNKDSPNNYKDIKVIENEKEGEEAAEEINCNDIIAVDFEGTNLGRYGKVCLMQIYTEIEKKDKVFEKYYIFDLLNKSVINSVKKIIENKKTLKVIHDCREDSSALYNQLDIKFENVYDTLRAHMLLLEKKKENDIYQVSFLNLLHDYLGVKDDCLNNIKKEMYKNDKIWEIRPLSKISIIYALKNVKYLLPIYKIFDKLISKKEVLEKSKDFVNYCFLNSRYKLPVDLAKRGNIIEAMLVSKSILNCVFKLNSTRKGIACTPSSVAQFNNVKVGDVVMCVVSNKSIDQKILYLCKHDDVYDYWNLKERPRGKFKPSIHENAVDPMIEFCDNENLS</sequence>
<accession>A0A081IB38</accession>
<dbReference type="KEGG" id="pvv:PVVCY_0700640"/>
<dbReference type="GO" id="GO:0008408">
    <property type="term" value="F:3'-5' exonuclease activity"/>
    <property type="evidence" value="ECO:0007669"/>
    <property type="project" value="InterPro"/>
</dbReference>
<gene>
    <name evidence="2" type="ORF">YYE_04342</name>
</gene>
<dbReference type="InterPro" id="IPR002562">
    <property type="entry name" value="3'-5'_exonuclease_dom"/>
</dbReference>
<dbReference type="PANTHER" id="PTHR46814:SF1">
    <property type="entry name" value="EGALITARIAN, ISOFORM B"/>
    <property type="match status" value="1"/>
</dbReference>
<dbReference type="PANTHER" id="PTHR46814">
    <property type="entry name" value="EGALITARIAN, ISOFORM B"/>
    <property type="match status" value="1"/>
</dbReference>
<evidence type="ECO:0000313" key="2">
    <source>
        <dbReference type="EMBL" id="KEG00896.1"/>
    </source>
</evidence>
<dbReference type="SUPFAM" id="SSF53098">
    <property type="entry name" value="Ribonuclease H-like"/>
    <property type="match status" value="1"/>
</dbReference>
<dbReference type="OrthoDB" id="26838at2759"/>
<reference evidence="2 3" key="1">
    <citation type="submission" date="2013-02" db="EMBL/GenBank/DDBJ databases">
        <title>The Genome Sequence of Plasmodium vinckei vinckei.</title>
        <authorList>
            <consortium name="The Broad Institute Genome Sequencing Platform"/>
            <consortium name="The Broad Institute Genome Sequencing Center for Infectious Disease"/>
            <person name="Neafsey D."/>
            <person name="Cheeseman I."/>
            <person name="Volkman S."/>
            <person name="Adams J."/>
            <person name="Walker B."/>
            <person name="Young S.K."/>
            <person name="Zeng Q."/>
            <person name="Gargeya S."/>
            <person name="Fitzgerald M."/>
            <person name="Haas B."/>
            <person name="Abouelleil A."/>
            <person name="Alvarado L."/>
            <person name="Arachchi H.M."/>
            <person name="Berlin A.M."/>
            <person name="Chapman S.B."/>
            <person name="Dewar J."/>
            <person name="Goldberg J."/>
            <person name="Griggs A."/>
            <person name="Gujja S."/>
            <person name="Hansen M."/>
            <person name="Howarth C."/>
            <person name="Imamovic A."/>
            <person name="Larimer J."/>
            <person name="McCowan C."/>
            <person name="Murphy C."/>
            <person name="Neiman D."/>
            <person name="Pearson M."/>
            <person name="Priest M."/>
            <person name="Roberts A."/>
            <person name="Saif S."/>
            <person name="Shea T."/>
            <person name="Sisk P."/>
            <person name="Sykes S."/>
            <person name="Wortman J."/>
            <person name="Nusbaum C."/>
            <person name="Birren B."/>
        </authorList>
    </citation>
    <scope>NUCLEOTIDE SEQUENCE [LARGE SCALE GENOMIC DNA]</scope>
    <source>
        <strain evidence="3">vinckei</strain>
    </source>
</reference>
<dbReference type="Gene3D" id="3.30.420.10">
    <property type="entry name" value="Ribonuclease H-like superfamily/Ribonuclease H"/>
    <property type="match status" value="1"/>
</dbReference>
<dbReference type="AlphaFoldDB" id="A0A081IB38"/>
<dbReference type="InterPro" id="IPR036397">
    <property type="entry name" value="RNaseH_sf"/>
</dbReference>
<evidence type="ECO:0000313" key="3">
    <source>
        <dbReference type="Proteomes" id="UP000030681"/>
    </source>
</evidence>
<dbReference type="GeneID" id="19962548"/>
<name>A0A081IB38_PLAVN</name>
<dbReference type="GO" id="GO:0006139">
    <property type="term" value="P:nucleobase-containing compound metabolic process"/>
    <property type="evidence" value="ECO:0007669"/>
    <property type="project" value="InterPro"/>
</dbReference>
<feature type="domain" description="3'-5' exonuclease" evidence="1">
    <location>
        <begin position="83"/>
        <end position="272"/>
    </location>
</feature>
<dbReference type="EMBL" id="KL446954">
    <property type="protein sequence ID" value="KEG00896.1"/>
    <property type="molecule type" value="Genomic_DNA"/>
</dbReference>
<evidence type="ECO:0000259" key="1">
    <source>
        <dbReference type="SMART" id="SM00474"/>
    </source>
</evidence>
<dbReference type="InterPro" id="IPR012337">
    <property type="entry name" value="RNaseH-like_sf"/>
</dbReference>
<dbReference type="Pfam" id="PF01612">
    <property type="entry name" value="DNA_pol_A_exo1"/>
    <property type="match status" value="1"/>
</dbReference>
<protein>
    <recommendedName>
        <fullName evidence="1">3'-5' exonuclease domain-containing protein</fullName>
    </recommendedName>
</protein>
<dbReference type="GO" id="GO:0003676">
    <property type="term" value="F:nucleic acid binding"/>
    <property type="evidence" value="ECO:0007669"/>
    <property type="project" value="InterPro"/>
</dbReference>
<proteinExistence type="predicted"/>
<dbReference type="RefSeq" id="XP_008626205.2">
    <property type="nucleotide sequence ID" value="XM_008627983.2"/>
</dbReference>
<organism evidence="2 3">
    <name type="scientific">Plasmodium vinckei vinckei</name>
    <dbReference type="NCBI Taxonomy" id="54757"/>
    <lineage>
        <taxon>Eukaryota</taxon>
        <taxon>Sar</taxon>
        <taxon>Alveolata</taxon>
        <taxon>Apicomplexa</taxon>
        <taxon>Aconoidasida</taxon>
        <taxon>Haemosporida</taxon>
        <taxon>Plasmodiidae</taxon>
        <taxon>Plasmodium</taxon>
        <taxon>Plasmodium (Vinckeia)</taxon>
    </lineage>
</organism>